<accession>A0A5D2P0T5</accession>
<sequence>MLSKEKTIADVSSWANISDDLLRLIATLTRSPQHHSRMTAVCRSWRASLADQKINFPAVCLMLRNNGDYHRFYSISGEIFDELDLLEFRGWDCFGSPFGWLVTSDWDCEIQLFNPFSRASFPLPKNNSPMVKLILSINPEEPNSNCIVFAIYDGRRHIGFAKPGDLAWRALIYDDDGGFGGGIFIWDDVIYFKCNFYGCLNSGVIVLFEDLHGAHPESVKFASRPPNFHGGHTCYLFDLDGNLCMTEYIDYRIEFVIFKLDMDTKSWEKIYSLGDRSLFLGNCCTFTVAAADYPGCKPSCIYYTDELTDVEVNGIYEVEKYLDKDIGLGSLVQPFPKSELMEDFFPPLCWIIPYPL</sequence>
<evidence type="ECO:0000313" key="3">
    <source>
        <dbReference type="Proteomes" id="UP000322667"/>
    </source>
</evidence>
<dbReference type="PANTHER" id="PTHR44259">
    <property type="entry name" value="OS07G0183000 PROTEIN-RELATED"/>
    <property type="match status" value="1"/>
</dbReference>
<feature type="domain" description="KIB1-4 beta-propeller" evidence="1">
    <location>
        <begin position="72"/>
        <end position="316"/>
    </location>
</feature>
<dbReference type="InterPro" id="IPR050942">
    <property type="entry name" value="F-box_BR-signaling"/>
</dbReference>
<protein>
    <recommendedName>
        <fullName evidence="1">KIB1-4 beta-propeller domain-containing protein</fullName>
    </recommendedName>
</protein>
<dbReference type="AlphaFoldDB" id="A0A5D2P0T5"/>
<dbReference type="EMBL" id="CM017619">
    <property type="protein sequence ID" value="TYI08250.1"/>
    <property type="molecule type" value="Genomic_DNA"/>
</dbReference>
<dbReference type="InterPro" id="IPR005174">
    <property type="entry name" value="KIB1-4_b-propeller"/>
</dbReference>
<keyword evidence="3" id="KW-1185">Reference proteome</keyword>
<gene>
    <name evidence="2" type="ORF">ES332_A10G286100v1</name>
</gene>
<dbReference type="Pfam" id="PF03478">
    <property type="entry name" value="Beta-prop_KIB1-4"/>
    <property type="match status" value="1"/>
</dbReference>
<evidence type="ECO:0000313" key="2">
    <source>
        <dbReference type="EMBL" id="TYI08250.1"/>
    </source>
</evidence>
<organism evidence="2 3">
    <name type="scientific">Gossypium tomentosum</name>
    <name type="common">Hawaiian cotton</name>
    <name type="synonym">Gossypium sandvicense</name>
    <dbReference type="NCBI Taxonomy" id="34277"/>
    <lineage>
        <taxon>Eukaryota</taxon>
        <taxon>Viridiplantae</taxon>
        <taxon>Streptophyta</taxon>
        <taxon>Embryophyta</taxon>
        <taxon>Tracheophyta</taxon>
        <taxon>Spermatophyta</taxon>
        <taxon>Magnoliopsida</taxon>
        <taxon>eudicotyledons</taxon>
        <taxon>Gunneridae</taxon>
        <taxon>Pentapetalae</taxon>
        <taxon>rosids</taxon>
        <taxon>malvids</taxon>
        <taxon>Malvales</taxon>
        <taxon>Malvaceae</taxon>
        <taxon>Malvoideae</taxon>
        <taxon>Gossypium</taxon>
    </lineage>
</organism>
<name>A0A5D2P0T5_GOSTO</name>
<dbReference type="Proteomes" id="UP000322667">
    <property type="component" value="Chromosome A10"/>
</dbReference>
<dbReference type="PANTHER" id="PTHR44259:SF107">
    <property type="entry name" value="F-BOX PROTEIN SKIP23-LIKE"/>
    <property type="match status" value="1"/>
</dbReference>
<reference evidence="2 3" key="1">
    <citation type="submission" date="2019-07" db="EMBL/GenBank/DDBJ databases">
        <title>WGS assembly of Gossypium tomentosum.</title>
        <authorList>
            <person name="Chen Z.J."/>
            <person name="Sreedasyam A."/>
            <person name="Ando A."/>
            <person name="Song Q."/>
            <person name="De L."/>
            <person name="Hulse-Kemp A."/>
            <person name="Ding M."/>
            <person name="Ye W."/>
            <person name="Kirkbride R."/>
            <person name="Jenkins J."/>
            <person name="Plott C."/>
            <person name="Lovell J."/>
            <person name="Lin Y.-M."/>
            <person name="Vaughn R."/>
            <person name="Liu B."/>
            <person name="Li W."/>
            <person name="Simpson S."/>
            <person name="Scheffler B."/>
            <person name="Saski C."/>
            <person name="Grover C."/>
            <person name="Hu G."/>
            <person name="Conover J."/>
            <person name="Carlson J."/>
            <person name="Shu S."/>
            <person name="Boston L."/>
            <person name="Williams M."/>
            <person name="Peterson D."/>
            <person name="Mcgee K."/>
            <person name="Jones D."/>
            <person name="Wendel J."/>
            <person name="Stelly D."/>
            <person name="Grimwood J."/>
            <person name="Schmutz J."/>
        </authorList>
    </citation>
    <scope>NUCLEOTIDE SEQUENCE [LARGE SCALE GENOMIC DNA]</scope>
    <source>
        <strain evidence="2">7179.01</strain>
    </source>
</reference>
<evidence type="ECO:0000259" key="1">
    <source>
        <dbReference type="Pfam" id="PF03478"/>
    </source>
</evidence>
<proteinExistence type="predicted"/>